<dbReference type="PANTHER" id="PTHR12682:SF11">
    <property type="entry name" value="PROTEIN ARCHEASE"/>
    <property type="match status" value="1"/>
</dbReference>
<keyword evidence="8" id="KW-1185">Reference proteome</keyword>
<comment type="similarity">
    <text evidence="1">Belongs to the archease family.</text>
</comment>
<dbReference type="SUPFAM" id="SSF69819">
    <property type="entry name" value="MTH1598-like"/>
    <property type="match status" value="1"/>
</dbReference>
<accession>A0ABT4AM77</accession>
<evidence type="ECO:0000256" key="4">
    <source>
        <dbReference type="ARBA" id="ARBA00022837"/>
    </source>
</evidence>
<evidence type="ECO:0000256" key="2">
    <source>
        <dbReference type="ARBA" id="ARBA00022694"/>
    </source>
</evidence>
<dbReference type="Pfam" id="PF01951">
    <property type="entry name" value="Archease"/>
    <property type="match status" value="1"/>
</dbReference>
<evidence type="ECO:0000256" key="5">
    <source>
        <dbReference type="SAM" id="MobiDB-lite"/>
    </source>
</evidence>
<feature type="domain" description="Archease" evidence="6">
    <location>
        <begin position="23"/>
        <end position="157"/>
    </location>
</feature>
<dbReference type="Gene3D" id="3.55.10.10">
    <property type="entry name" value="Archease domain"/>
    <property type="match status" value="1"/>
</dbReference>
<name>A0ABT4AM77_9BACT</name>
<dbReference type="PANTHER" id="PTHR12682">
    <property type="entry name" value="ARCHEASE"/>
    <property type="match status" value="1"/>
</dbReference>
<evidence type="ECO:0000259" key="6">
    <source>
        <dbReference type="Pfam" id="PF01951"/>
    </source>
</evidence>
<dbReference type="InterPro" id="IPR023572">
    <property type="entry name" value="Archease_dom"/>
</dbReference>
<keyword evidence="3" id="KW-0479">Metal-binding</keyword>
<keyword evidence="2" id="KW-0819">tRNA processing</keyword>
<gene>
    <name evidence="7" type="ORF">OV287_50950</name>
</gene>
<dbReference type="InterPro" id="IPR036820">
    <property type="entry name" value="Archease_dom_sf"/>
</dbReference>
<dbReference type="RefSeq" id="WP_267541354.1">
    <property type="nucleotide sequence ID" value="NZ_JAPNKA010000001.1"/>
</dbReference>
<dbReference type="Proteomes" id="UP001207654">
    <property type="component" value="Unassembled WGS sequence"/>
</dbReference>
<comment type="caution">
    <text evidence="7">The sequence shown here is derived from an EMBL/GenBank/DDBJ whole genome shotgun (WGS) entry which is preliminary data.</text>
</comment>
<protein>
    <submittedName>
        <fullName evidence="7">Archease</fullName>
    </submittedName>
</protein>
<dbReference type="InterPro" id="IPR002804">
    <property type="entry name" value="Archease"/>
</dbReference>
<organism evidence="7 8">
    <name type="scientific">Archangium lansingense</name>
    <dbReference type="NCBI Taxonomy" id="2995310"/>
    <lineage>
        <taxon>Bacteria</taxon>
        <taxon>Pseudomonadati</taxon>
        <taxon>Myxococcota</taxon>
        <taxon>Myxococcia</taxon>
        <taxon>Myxococcales</taxon>
        <taxon>Cystobacterineae</taxon>
        <taxon>Archangiaceae</taxon>
        <taxon>Archangium</taxon>
    </lineage>
</organism>
<keyword evidence="4" id="KW-0106">Calcium</keyword>
<evidence type="ECO:0000256" key="3">
    <source>
        <dbReference type="ARBA" id="ARBA00022723"/>
    </source>
</evidence>
<reference evidence="7 8" key="1">
    <citation type="submission" date="2022-11" db="EMBL/GenBank/DDBJ databases">
        <title>Minimal conservation of predation-associated metabolite biosynthetic gene clusters underscores biosynthetic potential of Myxococcota including descriptions for ten novel species: Archangium lansinium sp. nov., Myxococcus landrumus sp. nov., Nannocystis bai.</title>
        <authorList>
            <person name="Ahearne A."/>
            <person name="Stevens C."/>
            <person name="Phillips K."/>
        </authorList>
    </citation>
    <scope>NUCLEOTIDE SEQUENCE [LARGE SCALE GENOMIC DNA]</scope>
    <source>
        <strain evidence="7 8">MIWBW</strain>
    </source>
</reference>
<proteinExistence type="inferred from homology"/>
<dbReference type="EMBL" id="JAPNKA010000001">
    <property type="protein sequence ID" value="MCY1082799.1"/>
    <property type="molecule type" value="Genomic_DNA"/>
</dbReference>
<evidence type="ECO:0000313" key="7">
    <source>
        <dbReference type="EMBL" id="MCY1082799.1"/>
    </source>
</evidence>
<evidence type="ECO:0000313" key="8">
    <source>
        <dbReference type="Proteomes" id="UP001207654"/>
    </source>
</evidence>
<sequence>MQTEPPRDPTPVGEPLAGARPRWGHLRHGSDIGVWGWGRTQEEAFERAAVALCAVITEPSKVLPRESVDVSCEAPDTEVLFTDWLNALIYEMSARRMLFSRFEVHLTGGRLEGRAWGEPVEVERHEPAVEVKAATLTGLAVRREADGGWYVQCVVDV</sequence>
<evidence type="ECO:0000256" key="1">
    <source>
        <dbReference type="ARBA" id="ARBA00007963"/>
    </source>
</evidence>
<feature type="region of interest" description="Disordered" evidence="5">
    <location>
        <begin position="1"/>
        <end position="24"/>
    </location>
</feature>